<dbReference type="EMBL" id="GDHF01017342">
    <property type="protein sequence ID" value="JAI34972.1"/>
    <property type="molecule type" value="Transcribed_RNA"/>
</dbReference>
<dbReference type="InterPro" id="IPR037020">
    <property type="entry name" value="Hemocyanin_C_sf"/>
</dbReference>
<dbReference type="Pfam" id="PF00372">
    <property type="entry name" value="Hemocyanin_M"/>
    <property type="match status" value="1"/>
</dbReference>
<dbReference type="InterPro" id="IPR036697">
    <property type="entry name" value="Hemocyanin_N_sf"/>
</dbReference>
<dbReference type="OrthoDB" id="6371642at2759"/>
<gene>
    <name evidence="6" type="primary">Lsp1gamma_3</name>
    <name evidence="6" type="ORF">c0_g1_i1</name>
</gene>
<dbReference type="SUPFAM" id="SSF48050">
    <property type="entry name" value="Hemocyanin, N-terminal domain"/>
    <property type="match status" value="1"/>
</dbReference>
<feature type="signal peptide" evidence="2">
    <location>
        <begin position="1"/>
        <end position="36"/>
    </location>
</feature>
<feature type="domain" description="Hemocyanin N-terminal" evidence="4">
    <location>
        <begin position="49"/>
        <end position="167"/>
    </location>
</feature>
<dbReference type="InterPro" id="IPR014756">
    <property type="entry name" value="Ig_E-set"/>
</dbReference>
<dbReference type="SUPFAM" id="SSF81296">
    <property type="entry name" value="E set domains"/>
    <property type="match status" value="1"/>
</dbReference>
<dbReference type="InterPro" id="IPR000896">
    <property type="entry name" value="Hemocyanin/hexamerin_mid_dom"/>
</dbReference>
<dbReference type="GO" id="GO:0005615">
    <property type="term" value="C:extracellular space"/>
    <property type="evidence" value="ECO:0007669"/>
    <property type="project" value="UniProtKB-ARBA"/>
</dbReference>
<dbReference type="InterPro" id="IPR013788">
    <property type="entry name" value="Hemocyanin/hexamerin"/>
</dbReference>
<dbReference type="PANTHER" id="PTHR11511:SF5">
    <property type="entry name" value="FAT-BODY PROTEIN 1-RELATED"/>
    <property type="match status" value="1"/>
</dbReference>
<feature type="domain" description="Hemocyanin C-terminal" evidence="5">
    <location>
        <begin position="491"/>
        <end position="711"/>
    </location>
</feature>
<name>A0A0K8V7R6_BACLA</name>
<dbReference type="AlphaFoldDB" id="A0A0K8V7R6"/>
<evidence type="ECO:0000259" key="5">
    <source>
        <dbReference type="Pfam" id="PF03723"/>
    </source>
</evidence>
<evidence type="ECO:0000259" key="4">
    <source>
        <dbReference type="Pfam" id="PF03722"/>
    </source>
</evidence>
<dbReference type="Pfam" id="PF03723">
    <property type="entry name" value="Hemocyanin_C"/>
    <property type="match status" value="1"/>
</dbReference>
<dbReference type="InterPro" id="IPR008922">
    <property type="entry name" value="Di-copper_centre_dom_sf"/>
</dbReference>
<evidence type="ECO:0000256" key="1">
    <source>
        <dbReference type="ARBA" id="ARBA00022761"/>
    </source>
</evidence>
<dbReference type="Gene3D" id="2.60.40.1520">
    <property type="entry name" value="Hemocyanin, C-terminal domain"/>
    <property type="match status" value="1"/>
</dbReference>
<dbReference type="Gene3D" id="1.10.1280.10">
    <property type="entry name" value="Di-copper center containing domain from catechol oxidase"/>
    <property type="match status" value="1"/>
</dbReference>
<dbReference type="InterPro" id="IPR005203">
    <property type="entry name" value="Hemocyanin_C"/>
</dbReference>
<reference evidence="6" key="1">
    <citation type="submission" date="2015-06" db="EMBL/GenBank/DDBJ databases">
        <authorList>
            <person name="Hoefler B.C."/>
            <person name="Straight P.D."/>
        </authorList>
    </citation>
    <scope>NUCLEOTIDE SEQUENCE</scope>
</reference>
<dbReference type="InterPro" id="IPR005204">
    <property type="entry name" value="Hemocyanin_N"/>
</dbReference>
<sequence>YELQLLFNANKIRVYCKMRLLFLLLCCTVAFSCCTAVEEKETNNVYALLEAQKFLLEIVWHVQEPVALPECQDLQFVKDAAQYTKFDSDMQRFVQDVQHQRLLPRNDFFSAVVRTHHQQVLGLYKLLTYAKDWTLFKQNVCWARTHINPGMFVYALDLAIRHRKDCEIFVLPPIYEIFPQHFFNSEVIHRAMTVSKKKVEMAQMQSHTTNDMVSERRLHNWQTWQWWKLMGLSDQRWYLDTESKVAKRDGLTKYWTPVDYTRDVHILNDETRLSYLLEDVDWNTIWYELNLDYSPFLENEEIVAHHGEWWIHQVRTIMTRYNLERLSQGLMPIADMKLSQTIATGYNPQLVSWNGQTFWQRYNNYEYADYGFPATIDMIFKVTREIYELADTGVYRRENGTLHDLHQLEVQQDFFNILHGNVNALTPYNQQTYWFYSFMYLAQIEYEQFYKVGPHVLANFETALRDPLFYSLMQHKVLDMWNRYMRNLPAYTRQDLLAVGIEVKSAAISPLKTYFDYADIDLTNLLLDKVSPFDNRKGIYARQQRFQHKPFNYTLHIQADGPATVRIQTFLAPKYDEHGALLSLSKNRENFLEINHSIMEIKAGLNIVEVRSYNYYMSTKRWTYSEMCDIVDAAMSERLEFPKNLKQPSDNFYRRFNLPRGNKQGFPVQLVFVVTPVVEKRSYGFPFDRQIENEYMFQVPNVAFKDAMVYHVDHNENIEEYVKGYANFGQFDENYWKIK</sequence>
<keyword evidence="1" id="KW-0758">Storage protein</keyword>
<organism evidence="6">
    <name type="scientific">Bactrocera latifrons</name>
    <name type="common">Malaysian fruit fly</name>
    <name type="synonym">Chaetodacus latifrons</name>
    <dbReference type="NCBI Taxonomy" id="174628"/>
    <lineage>
        <taxon>Eukaryota</taxon>
        <taxon>Metazoa</taxon>
        <taxon>Ecdysozoa</taxon>
        <taxon>Arthropoda</taxon>
        <taxon>Hexapoda</taxon>
        <taxon>Insecta</taxon>
        <taxon>Pterygota</taxon>
        <taxon>Neoptera</taxon>
        <taxon>Endopterygota</taxon>
        <taxon>Diptera</taxon>
        <taxon>Brachycera</taxon>
        <taxon>Muscomorpha</taxon>
        <taxon>Tephritoidea</taxon>
        <taxon>Tephritidae</taxon>
        <taxon>Bactrocera</taxon>
        <taxon>Bactrocera</taxon>
    </lineage>
</organism>
<dbReference type="PANTHER" id="PTHR11511">
    <property type="entry name" value="LARVAL STORAGE PROTEIN/PHENOLOXIDASE"/>
    <property type="match status" value="1"/>
</dbReference>
<evidence type="ECO:0000259" key="3">
    <source>
        <dbReference type="Pfam" id="PF00372"/>
    </source>
</evidence>
<proteinExistence type="predicted"/>
<protein>
    <submittedName>
        <fullName evidence="6">Larval serum protein 1 gamma chain</fullName>
    </submittedName>
</protein>
<keyword evidence="2" id="KW-0732">Signal</keyword>
<dbReference type="SUPFAM" id="SSF48056">
    <property type="entry name" value="Di-copper centre-containing domain"/>
    <property type="match status" value="1"/>
</dbReference>
<evidence type="ECO:0000256" key="2">
    <source>
        <dbReference type="SAM" id="SignalP"/>
    </source>
</evidence>
<dbReference type="Pfam" id="PF03722">
    <property type="entry name" value="Hemocyanin_N"/>
    <property type="match status" value="1"/>
</dbReference>
<dbReference type="Gene3D" id="1.20.1370.10">
    <property type="entry name" value="Hemocyanin, N-terminal domain"/>
    <property type="match status" value="1"/>
</dbReference>
<accession>A0A0K8V7R6</accession>
<evidence type="ECO:0000313" key="6">
    <source>
        <dbReference type="EMBL" id="JAI34972.1"/>
    </source>
</evidence>
<dbReference type="GO" id="GO:0045735">
    <property type="term" value="F:nutrient reservoir activity"/>
    <property type="evidence" value="ECO:0007669"/>
    <property type="project" value="UniProtKB-KW"/>
</dbReference>
<feature type="non-terminal residue" evidence="6">
    <location>
        <position position="1"/>
    </location>
</feature>
<dbReference type="PROSITE" id="PS00210">
    <property type="entry name" value="HEMOCYANIN_2"/>
    <property type="match status" value="1"/>
</dbReference>
<feature type="domain" description="Hemocyanin middle" evidence="3">
    <location>
        <begin position="173"/>
        <end position="475"/>
    </location>
</feature>
<feature type="chain" id="PRO_5005521827" evidence="2">
    <location>
        <begin position="37"/>
        <end position="739"/>
    </location>
</feature>
<dbReference type="GO" id="GO:0097009">
    <property type="term" value="P:energy homeostasis"/>
    <property type="evidence" value="ECO:0007669"/>
    <property type="project" value="UniProtKB-ARBA"/>
</dbReference>